<dbReference type="SUPFAM" id="SSF56112">
    <property type="entry name" value="Protein kinase-like (PK-like)"/>
    <property type="match status" value="1"/>
</dbReference>
<organism evidence="12 13">
    <name type="scientific">Mesorhabditis spiculigera</name>
    <dbReference type="NCBI Taxonomy" id="96644"/>
    <lineage>
        <taxon>Eukaryota</taxon>
        <taxon>Metazoa</taxon>
        <taxon>Ecdysozoa</taxon>
        <taxon>Nematoda</taxon>
        <taxon>Chromadorea</taxon>
        <taxon>Rhabditida</taxon>
        <taxon>Rhabditina</taxon>
        <taxon>Rhabditomorpha</taxon>
        <taxon>Rhabditoidea</taxon>
        <taxon>Rhabditidae</taxon>
        <taxon>Mesorhabditinae</taxon>
        <taxon>Mesorhabditis</taxon>
    </lineage>
</organism>
<keyword evidence="13" id="KW-1185">Reference proteome</keyword>
<evidence type="ECO:0000256" key="2">
    <source>
        <dbReference type="ARBA" id="ARBA00022527"/>
    </source>
</evidence>
<protein>
    <recommendedName>
        <fullName evidence="1">non-specific serine/threonine protein kinase</fullName>
        <ecNumber evidence="1">2.7.11.1</ecNumber>
    </recommendedName>
</protein>
<feature type="region of interest" description="Disordered" evidence="10">
    <location>
        <begin position="529"/>
        <end position="555"/>
    </location>
</feature>
<dbReference type="PROSITE" id="PS50011">
    <property type="entry name" value="PROTEIN_KINASE_DOM"/>
    <property type="match status" value="1"/>
</dbReference>
<keyword evidence="2" id="KW-0723">Serine/threonine-protein kinase</keyword>
<feature type="binding site" evidence="9">
    <location>
        <position position="60"/>
    </location>
    <ligand>
        <name>ATP</name>
        <dbReference type="ChEBI" id="CHEBI:30616"/>
    </ligand>
</feature>
<dbReference type="PANTHER" id="PTHR47167">
    <property type="entry name" value="SERINE/THREONINE-PROTEIN KINASE TAO1-LIKE PROTEIN"/>
    <property type="match status" value="1"/>
</dbReference>
<comment type="catalytic activity">
    <reaction evidence="8">
        <text>L-seryl-[protein] + ATP = O-phospho-L-seryl-[protein] + ADP + H(+)</text>
        <dbReference type="Rhea" id="RHEA:17989"/>
        <dbReference type="Rhea" id="RHEA-COMP:9863"/>
        <dbReference type="Rhea" id="RHEA-COMP:11604"/>
        <dbReference type="ChEBI" id="CHEBI:15378"/>
        <dbReference type="ChEBI" id="CHEBI:29999"/>
        <dbReference type="ChEBI" id="CHEBI:30616"/>
        <dbReference type="ChEBI" id="CHEBI:83421"/>
        <dbReference type="ChEBI" id="CHEBI:456216"/>
        <dbReference type="EC" id="2.7.11.1"/>
    </reaction>
</comment>
<dbReference type="Gene3D" id="1.10.510.10">
    <property type="entry name" value="Transferase(Phosphotransferase) domain 1"/>
    <property type="match status" value="1"/>
</dbReference>
<dbReference type="EMBL" id="CATQJA010002654">
    <property type="protein sequence ID" value="CAJ0578464.1"/>
    <property type="molecule type" value="Genomic_DNA"/>
</dbReference>
<evidence type="ECO:0000256" key="8">
    <source>
        <dbReference type="ARBA" id="ARBA00048679"/>
    </source>
</evidence>
<dbReference type="SMART" id="SM00220">
    <property type="entry name" value="S_TKc"/>
    <property type="match status" value="1"/>
</dbReference>
<feature type="non-terminal residue" evidence="12">
    <location>
        <position position="1"/>
    </location>
</feature>
<keyword evidence="5" id="KW-0418">Kinase</keyword>
<accession>A0AA36G3T2</accession>
<comment type="caution">
    <text evidence="12">The sequence shown here is derived from an EMBL/GenBank/DDBJ whole genome shotgun (WGS) entry which is preliminary data.</text>
</comment>
<comment type="catalytic activity">
    <reaction evidence="7">
        <text>L-threonyl-[protein] + ATP = O-phospho-L-threonyl-[protein] + ADP + H(+)</text>
        <dbReference type="Rhea" id="RHEA:46608"/>
        <dbReference type="Rhea" id="RHEA-COMP:11060"/>
        <dbReference type="Rhea" id="RHEA-COMP:11605"/>
        <dbReference type="ChEBI" id="CHEBI:15378"/>
        <dbReference type="ChEBI" id="CHEBI:30013"/>
        <dbReference type="ChEBI" id="CHEBI:30616"/>
        <dbReference type="ChEBI" id="CHEBI:61977"/>
        <dbReference type="ChEBI" id="CHEBI:456216"/>
        <dbReference type="EC" id="2.7.11.1"/>
    </reaction>
</comment>
<proteinExistence type="predicted"/>
<name>A0AA36G3T2_9BILA</name>
<dbReference type="PROSITE" id="PS00107">
    <property type="entry name" value="PROTEIN_KINASE_ATP"/>
    <property type="match status" value="1"/>
</dbReference>
<feature type="compositionally biased region" description="Basic and acidic residues" evidence="10">
    <location>
        <begin position="399"/>
        <end position="411"/>
    </location>
</feature>
<dbReference type="GO" id="GO:0005737">
    <property type="term" value="C:cytoplasm"/>
    <property type="evidence" value="ECO:0007669"/>
    <property type="project" value="TreeGrafter"/>
</dbReference>
<dbReference type="PANTHER" id="PTHR47167:SF4">
    <property type="entry name" value="SERINE_THREONINE-PROTEIN KINASE TAO"/>
    <property type="match status" value="1"/>
</dbReference>
<feature type="region of interest" description="Disordered" evidence="10">
    <location>
        <begin position="378"/>
        <end position="452"/>
    </location>
</feature>
<evidence type="ECO:0000256" key="1">
    <source>
        <dbReference type="ARBA" id="ARBA00012513"/>
    </source>
</evidence>
<evidence type="ECO:0000256" key="3">
    <source>
        <dbReference type="ARBA" id="ARBA00022679"/>
    </source>
</evidence>
<evidence type="ECO:0000256" key="7">
    <source>
        <dbReference type="ARBA" id="ARBA00047899"/>
    </source>
</evidence>
<feature type="domain" description="Protein kinase" evidence="11">
    <location>
        <begin position="30"/>
        <end position="292"/>
    </location>
</feature>
<evidence type="ECO:0000259" key="11">
    <source>
        <dbReference type="PROSITE" id="PS50011"/>
    </source>
</evidence>
<keyword evidence="4 9" id="KW-0547">Nucleotide-binding</keyword>
<dbReference type="Pfam" id="PF00069">
    <property type="entry name" value="Pkinase"/>
    <property type="match status" value="1"/>
</dbReference>
<dbReference type="InterPro" id="IPR051234">
    <property type="entry name" value="TAO_STE20_kinase"/>
</dbReference>
<dbReference type="EC" id="2.7.11.1" evidence="1"/>
<dbReference type="InterPro" id="IPR000719">
    <property type="entry name" value="Prot_kinase_dom"/>
</dbReference>
<reference evidence="12" key="1">
    <citation type="submission" date="2023-06" db="EMBL/GenBank/DDBJ databases">
        <authorList>
            <person name="Delattre M."/>
        </authorList>
    </citation>
    <scope>NUCLEOTIDE SEQUENCE</scope>
    <source>
        <strain evidence="12">AF72</strain>
    </source>
</reference>
<evidence type="ECO:0000256" key="9">
    <source>
        <dbReference type="PROSITE-ProRule" id="PRU10141"/>
    </source>
</evidence>
<dbReference type="Gene3D" id="3.30.200.20">
    <property type="entry name" value="Phosphorylase Kinase, domain 1"/>
    <property type="match status" value="1"/>
</dbReference>
<keyword evidence="6 9" id="KW-0067">ATP-binding</keyword>
<dbReference type="InterPro" id="IPR017441">
    <property type="entry name" value="Protein_kinase_ATP_BS"/>
</dbReference>
<keyword evidence="3" id="KW-0808">Transferase</keyword>
<dbReference type="Proteomes" id="UP001177023">
    <property type="component" value="Unassembled WGS sequence"/>
</dbReference>
<sequence length="910" mass="104526">MPKPIISNAALQRDPLISSLFTLKDPTLIYCDLLKVGHGSSGQVFYAYDNVTNEAVAVKKMAFTGKDQKDFRDDIIKEIRFLKEAQHPNIVQFINCYLREDKCWLVLEYCLGSAADILEALGTGLRESEIAEICVNILEALKYIHALGRIHRDIKSGNILMSRNGGVKLGDFGSLSSSSPAQTFVGTAYFMAPELITAMEDGHYTTKVDVWALGITCIELAETRPPLYSMNAMAALYQIAMNPPPTLEKIDPTLHSSREPWSEDFVDFLKQCLIKEPTNRTSAAAALKHSFFHKARPPNLISDLVARAKDLVASADNAQFKKFMHFLDENTRQLADSTGTLSFTPLTSQFRKPVDTDNALDAISTYSHSPTNSVISTASIRANGADDKSGTPRLTPSKPDTDMETLPKEPKPASSDTHSSLAESDEAPYQVAEQPWSRNGSTKEVPLKPQTSTLRLSKFSTLRTTKSLARQQDKFARCNYVADQMALYKHLRQMQGKELKQLEEKCRNELDALRGEQYRELEKLSAEQEKARGKAYHSKAIDGEKSRKDAEAKEKKLRKEIQGKQASEMRSFSTIQDKEYNYMKDQEKIRLKKLHTDKREYERVYKETKDRLLHYRSDIELGFKKNLEHELEEQLRRHRRGALIRLHGMEEALNNVVFTGDEKRLAQKHSLLKDHHYQLTKLEENQIQAVHDLKFRHLIIQHEAEKQNQAEYTNKVQEELRRTQAQQTKKRPRELKLKENEIRKQYRQAVKIQAQQFKLYSQEVLRTALPHEAKELTQQLKEDQHRKLALLTSQYDTQVENMIYHNTTYIDDEQQKEAKLLATKLADEEKELASCQEKQKEQLTLLIEKASCWRLKERIAHRLKKLEHRLADETKSFHEKVQAERARLAQKQSEEKQDCDRNAEGISTSL</sequence>
<evidence type="ECO:0000313" key="13">
    <source>
        <dbReference type="Proteomes" id="UP001177023"/>
    </source>
</evidence>
<feature type="compositionally biased region" description="Basic and acidic residues" evidence="10">
    <location>
        <begin position="881"/>
        <end position="903"/>
    </location>
</feature>
<feature type="compositionally biased region" description="Basic and acidic residues" evidence="10">
    <location>
        <begin position="539"/>
        <end position="555"/>
    </location>
</feature>
<evidence type="ECO:0000256" key="5">
    <source>
        <dbReference type="ARBA" id="ARBA00022777"/>
    </source>
</evidence>
<feature type="region of interest" description="Disordered" evidence="10">
    <location>
        <begin position="881"/>
        <end position="910"/>
    </location>
</feature>
<evidence type="ECO:0000256" key="4">
    <source>
        <dbReference type="ARBA" id="ARBA00022741"/>
    </source>
</evidence>
<dbReference type="GO" id="GO:0004674">
    <property type="term" value="F:protein serine/threonine kinase activity"/>
    <property type="evidence" value="ECO:0007669"/>
    <property type="project" value="UniProtKB-KW"/>
</dbReference>
<gene>
    <name evidence="12" type="ORF">MSPICULIGERA_LOCUS16719</name>
</gene>
<evidence type="ECO:0000313" key="12">
    <source>
        <dbReference type="EMBL" id="CAJ0578464.1"/>
    </source>
</evidence>
<dbReference type="FunFam" id="1.10.510.10:FF:000877">
    <property type="entry name" value="TAO kinase 2"/>
    <property type="match status" value="1"/>
</dbReference>
<dbReference type="GO" id="GO:0005524">
    <property type="term" value="F:ATP binding"/>
    <property type="evidence" value="ECO:0007669"/>
    <property type="project" value="UniProtKB-UniRule"/>
</dbReference>
<evidence type="ECO:0000256" key="10">
    <source>
        <dbReference type="SAM" id="MobiDB-lite"/>
    </source>
</evidence>
<dbReference type="InterPro" id="IPR011009">
    <property type="entry name" value="Kinase-like_dom_sf"/>
</dbReference>
<dbReference type="AlphaFoldDB" id="A0AA36G3T2"/>
<evidence type="ECO:0000256" key="6">
    <source>
        <dbReference type="ARBA" id="ARBA00022840"/>
    </source>
</evidence>